<gene>
    <name evidence="2" type="ORF">Sango_2293400</name>
</gene>
<evidence type="ECO:0000259" key="1">
    <source>
        <dbReference type="Pfam" id="PF17919"/>
    </source>
</evidence>
<dbReference type="InterPro" id="IPR043128">
    <property type="entry name" value="Rev_trsase/Diguanyl_cyclase"/>
</dbReference>
<dbReference type="Pfam" id="PF17919">
    <property type="entry name" value="RT_RNaseH_2"/>
    <property type="match status" value="1"/>
</dbReference>
<name>A0AAE1WAB6_9LAMI</name>
<reference evidence="2" key="1">
    <citation type="submission" date="2020-06" db="EMBL/GenBank/DDBJ databases">
        <authorList>
            <person name="Li T."/>
            <person name="Hu X."/>
            <person name="Zhang T."/>
            <person name="Song X."/>
            <person name="Zhang H."/>
            <person name="Dai N."/>
            <person name="Sheng W."/>
            <person name="Hou X."/>
            <person name="Wei L."/>
        </authorList>
    </citation>
    <scope>NUCLEOTIDE SEQUENCE</scope>
    <source>
        <strain evidence="2">K16</strain>
        <tissue evidence="2">Leaf</tissue>
    </source>
</reference>
<dbReference type="Proteomes" id="UP001289374">
    <property type="component" value="Unassembled WGS sequence"/>
</dbReference>
<dbReference type="AlphaFoldDB" id="A0AAE1WAB6"/>
<protein>
    <recommendedName>
        <fullName evidence="1">Reverse transcriptase/retrotransposon-derived protein RNase H-like domain-containing protein</fullName>
    </recommendedName>
</protein>
<reference evidence="2" key="2">
    <citation type="journal article" date="2024" name="Plant">
        <title>Genomic evolution and insights into agronomic trait innovations of Sesamum species.</title>
        <authorList>
            <person name="Miao H."/>
            <person name="Wang L."/>
            <person name="Qu L."/>
            <person name="Liu H."/>
            <person name="Sun Y."/>
            <person name="Le M."/>
            <person name="Wang Q."/>
            <person name="Wei S."/>
            <person name="Zheng Y."/>
            <person name="Lin W."/>
            <person name="Duan Y."/>
            <person name="Cao H."/>
            <person name="Xiong S."/>
            <person name="Wang X."/>
            <person name="Wei L."/>
            <person name="Li C."/>
            <person name="Ma Q."/>
            <person name="Ju M."/>
            <person name="Zhao R."/>
            <person name="Li G."/>
            <person name="Mu C."/>
            <person name="Tian Q."/>
            <person name="Mei H."/>
            <person name="Zhang T."/>
            <person name="Gao T."/>
            <person name="Zhang H."/>
        </authorList>
    </citation>
    <scope>NUCLEOTIDE SEQUENCE</scope>
    <source>
        <strain evidence="2">K16</strain>
    </source>
</reference>
<feature type="domain" description="Reverse transcriptase/retrotransposon-derived protein RNase H-like" evidence="1">
    <location>
        <begin position="33"/>
        <end position="82"/>
    </location>
</feature>
<accession>A0AAE1WAB6</accession>
<dbReference type="PANTHER" id="PTHR33064">
    <property type="entry name" value="POL PROTEIN"/>
    <property type="match status" value="1"/>
</dbReference>
<organism evidence="2 3">
    <name type="scientific">Sesamum angolense</name>
    <dbReference type="NCBI Taxonomy" id="2727404"/>
    <lineage>
        <taxon>Eukaryota</taxon>
        <taxon>Viridiplantae</taxon>
        <taxon>Streptophyta</taxon>
        <taxon>Embryophyta</taxon>
        <taxon>Tracheophyta</taxon>
        <taxon>Spermatophyta</taxon>
        <taxon>Magnoliopsida</taxon>
        <taxon>eudicotyledons</taxon>
        <taxon>Gunneridae</taxon>
        <taxon>Pentapetalae</taxon>
        <taxon>asterids</taxon>
        <taxon>lamiids</taxon>
        <taxon>Lamiales</taxon>
        <taxon>Pedaliaceae</taxon>
        <taxon>Sesamum</taxon>
    </lineage>
</organism>
<dbReference type="PANTHER" id="PTHR33064:SF37">
    <property type="entry name" value="RIBONUCLEASE H"/>
    <property type="match status" value="1"/>
</dbReference>
<dbReference type="Gene3D" id="3.30.70.270">
    <property type="match status" value="1"/>
</dbReference>
<dbReference type="EMBL" id="JACGWL010000013">
    <property type="protein sequence ID" value="KAK4389564.1"/>
    <property type="molecule type" value="Genomic_DNA"/>
</dbReference>
<dbReference type="InterPro" id="IPR043502">
    <property type="entry name" value="DNA/RNA_pol_sf"/>
</dbReference>
<evidence type="ECO:0000313" key="3">
    <source>
        <dbReference type="Proteomes" id="UP001289374"/>
    </source>
</evidence>
<sequence length="86" mass="9686">MGLVGYHKRFVKDFSMVAKPLANLLKKNASFNWNDMCQQSFEELKKRLSSAPILALLSGNGGYVVYTDASKQELGCFLMQHGRLML</sequence>
<proteinExistence type="predicted"/>
<dbReference type="InterPro" id="IPR041577">
    <property type="entry name" value="RT_RNaseH_2"/>
</dbReference>
<dbReference type="SUPFAM" id="SSF56672">
    <property type="entry name" value="DNA/RNA polymerases"/>
    <property type="match status" value="1"/>
</dbReference>
<dbReference type="InterPro" id="IPR051320">
    <property type="entry name" value="Viral_Replic_Matur_Polypro"/>
</dbReference>
<keyword evidence="3" id="KW-1185">Reference proteome</keyword>
<dbReference type="FunFam" id="3.30.70.270:FF:000020">
    <property type="entry name" value="Transposon Tf2-6 polyprotein-like Protein"/>
    <property type="match status" value="1"/>
</dbReference>
<comment type="caution">
    <text evidence="2">The sequence shown here is derived from an EMBL/GenBank/DDBJ whole genome shotgun (WGS) entry which is preliminary data.</text>
</comment>
<evidence type="ECO:0000313" key="2">
    <source>
        <dbReference type="EMBL" id="KAK4389564.1"/>
    </source>
</evidence>